<dbReference type="Gene3D" id="3.40.50.360">
    <property type="match status" value="1"/>
</dbReference>
<dbReference type="SUPFAM" id="SSF52218">
    <property type="entry name" value="Flavoproteins"/>
    <property type="match status" value="1"/>
</dbReference>
<dbReference type="GO" id="GO:0010181">
    <property type="term" value="F:FMN binding"/>
    <property type="evidence" value="ECO:0007669"/>
    <property type="project" value="InterPro"/>
</dbReference>
<name>A0A1H6KK10_RUMFL</name>
<evidence type="ECO:0000259" key="1">
    <source>
        <dbReference type="Pfam" id="PF12682"/>
    </source>
</evidence>
<evidence type="ECO:0000313" key="3">
    <source>
        <dbReference type="Proteomes" id="UP000183190"/>
    </source>
</evidence>
<dbReference type="AlphaFoldDB" id="A0A1H6KK10"/>
<protein>
    <submittedName>
        <fullName evidence="2">Flavodoxin</fullName>
    </submittedName>
</protein>
<accession>A0A1H6KK10</accession>
<dbReference type="InterPro" id="IPR029039">
    <property type="entry name" value="Flavoprotein-like_sf"/>
</dbReference>
<dbReference type="EMBL" id="FNWV01000008">
    <property type="protein sequence ID" value="SEH71876.1"/>
    <property type="molecule type" value="Genomic_DNA"/>
</dbReference>
<gene>
    <name evidence="2" type="ORF">SAMN02910265_02290</name>
</gene>
<dbReference type="GO" id="GO:0016651">
    <property type="term" value="F:oxidoreductase activity, acting on NAD(P)H"/>
    <property type="evidence" value="ECO:0007669"/>
    <property type="project" value="UniProtKB-ARBA"/>
</dbReference>
<dbReference type="Pfam" id="PF12682">
    <property type="entry name" value="Flavodoxin_4"/>
    <property type="match status" value="1"/>
</dbReference>
<organism evidence="2 3">
    <name type="scientific">Ruminococcus flavefaciens</name>
    <dbReference type="NCBI Taxonomy" id="1265"/>
    <lineage>
        <taxon>Bacteria</taxon>
        <taxon>Bacillati</taxon>
        <taxon>Bacillota</taxon>
        <taxon>Clostridia</taxon>
        <taxon>Eubacteriales</taxon>
        <taxon>Oscillospiraceae</taxon>
        <taxon>Ruminococcus</taxon>
    </lineage>
</organism>
<sequence>MSKKLVAYFSASGVTAGLAKNLTEAAGADLYEIRPAVPYTNADLNWQDKNSRSSVEMNDKSFRPAIADTDANIADYDTIFVGFPIWWYVAPTIINTFLEAYDFSGKTIVLFATSGGSGMGNSSKELKTSVSDTAVIKDGKRFSASTSVDELKKWVESLGV</sequence>
<dbReference type="OrthoDB" id="9806505at2"/>
<feature type="domain" description="Flavodoxin-like" evidence="1">
    <location>
        <begin position="3"/>
        <end position="157"/>
    </location>
</feature>
<dbReference type="PANTHER" id="PTHR39201">
    <property type="entry name" value="EXPORTED PROTEIN-RELATED"/>
    <property type="match status" value="1"/>
</dbReference>
<dbReference type="InterPro" id="IPR008254">
    <property type="entry name" value="Flavodoxin/NO_synth"/>
</dbReference>
<dbReference type="Proteomes" id="UP000183190">
    <property type="component" value="Unassembled WGS sequence"/>
</dbReference>
<proteinExistence type="predicted"/>
<evidence type="ECO:0000313" key="2">
    <source>
        <dbReference type="EMBL" id="SEH71876.1"/>
    </source>
</evidence>
<dbReference type="NCBIfam" id="NF005501">
    <property type="entry name" value="PRK07116.1"/>
    <property type="match status" value="1"/>
</dbReference>
<dbReference type="PANTHER" id="PTHR39201:SF1">
    <property type="entry name" value="FLAVODOXIN-LIKE DOMAIN-CONTAINING PROTEIN"/>
    <property type="match status" value="1"/>
</dbReference>
<dbReference type="RefSeq" id="WP_074717465.1">
    <property type="nucleotide sequence ID" value="NZ_FNWV01000008.1"/>
</dbReference>
<reference evidence="2 3" key="1">
    <citation type="submission" date="2016-10" db="EMBL/GenBank/DDBJ databases">
        <authorList>
            <person name="de Groot N.N."/>
        </authorList>
    </citation>
    <scope>NUCLEOTIDE SEQUENCE [LARGE SCALE GENOMIC DNA]</scope>
    <source>
        <strain evidence="2 3">YAD2003</strain>
    </source>
</reference>